<gene>
    <name evidence="2" type="ORF">BG53_07035</name>
</gene>
<feature type="region of interest" description="Disordered" evidence="1">
    <location>
        <begin position="18"/>
        <end position="61"/>
    </location>
</feature>
<keyword evidence="3" id="KW-1185">Reference proteome</keyword>
<dbReference type="RefSeq" id="WP_036584763.1">
    <property type="nucleotide sequence ID" value="NZ_KK082174.1"/>
</dbReference>
<reference evidence="2 3" key="1">
    <citation type="submission" date="2014-02" db="EMBL/GenBank/DDBJ databases">
        <title>Genome sequence of Paenibacillus darwinianus reveals adaptive mechanisms for survival in Antarctic soils.</title>
        <authorList>
            <person name="Dsouza M."/>
            <person name="Taylor M.W."/>
            <person name="Turner S.J."/>
            <person name="Aislabie J."/>
        </authorList>
    </citation>
    <scope>NUCLEOTIDE SEQUENCE [LARGE SCALE GENOMIC DNA]</scope>
    <source>
        <strain evidence="2 3">CE1</strain>
    </source>
</reference>
<comment type="caution">
    <text evidence="2">The sequence shown here is derived from an EMBL/GenBank/DDBJ whole genome shotgun (WGS) entry which is preliminary data.</text>
</comment>
<feature type="compositionally biased region" description="Low complexity" evidence="1">
    <location>
        <begin position="49"/>
        <end position="61"/>
    </location>
</feature>
<sequence length="61" mass="7242">MLKHLIQRVLYSLMGSKHRRPYHNRYSSSAHKHYGHRPPHGGRHGHYGNGYYKNKYSSYSS</sequence>
<accession>A0A9W5RZ98</accession>
<name>A0A9W5RZ98_9BACL</name>
<evidence type="ECO:0000256" key="1">
    <source>
        <dbReference type="SAM" id="MobiDB-lite"/>
    </source>
</evidence>
<dbReference type="Proteomes" id="UP000053750">
    <property type="component" value="Unassembled WGS sequence"/>
</dbReference>
<protein>
    <submittedName>
        <fullName evidence="2">Uncharacterized protein</fullName>
    </submittedName>
</protein>
<evidence type="ECO:0000313" key="3">
    <source>
        <dbReference type="Proteomes" id="UP000053750"/>
    </source>
</evidence>
<proteinExistence type="predicted"/>
<dbReference type="EMBL" id="JFHU01000200">
    <property type="protein sequence ID" value="EXX86109.1"/>
    <property type="molecule type" value="Genomic_DNA"/>
</dbReference>
<dbReference type="AlphaFoldDB" id="A0A9W5RZ98"/>
<evidence type="ECO:0000313" key="2">
    <source>
        <dbReference type="EMBL" id="EXX86109.1"/>
    </source>
</evidence>
<organism evidence="2 3">
    <name type="scientific">Paenibacillus darwinianus</name>
    <dbReference type="NCBI Taxonomy" id="1380763"/>
    <lineage>
        <taxon>Bacteria</taxon>
        <taxon>Bacillati</taxon>
        <taxon>Bacillota</taxon>
        <taxon>Bacilli</taxon>
        <taxon>Bacillales</taxon>
        <taxon>Paenibacillaceae</taxon>
        <taxon>Paenibacillus</taxon>
    </lineage>
</organism>
<feature type="compositionally biased region" description="Basic residues" evidence="1">
    <location>
        <begin position="30"/>
        <end position="46"/>
    </location>
</feature>